<dbReference type="Proteomes" id="UP000030745">
    <property type="component" value="Unassembled WGS sequence"/>
</dbReference>
<dbReference type="InterPro" id="IPR023213">
    <property type="entry name" value="CAT-like_dom_sf"/>
</dbReference>
<keyword evidence="2" id="KW-1185">Reference proteome</keyword>
<dbReference type="EMBL" id="KK583493">
    <property type="protein sequence ID" value="KDO18122.1"/>
    <property type="molecule type" value="Genomic_DNA"/>
</dbReference>
<dbReference type="GeneID" id="24138120"/>
<organism evidence="1 2">
    <name type="scientific">Saprolegnia parasitica (strain CBS 223.65)</name>
    <dbReference type="NCBI Taxonomy" id="695850"/>
    <lineage>
        <taxon>Eukaryota</taxon>
        <taxon>Sar</taxon>
        <taxon>Stramenopiles</taxon>
        <taxon>Oomycota</taxon>
        <taxon>Saprolegniomycetes</taxon>
        <taxon>Saprolegniales</taxon>
        <taxon>Saprolegniaceae</taxon>
        <taxon>Saprolegnia</taxon>
    </lineage>
</organism>
<reference evidence="1 2" key="1">
    <citation type="journal article" date="2013" name="PLoS Genet.">
        <title>Distinctive expansion of potential virulence genes in the genome of the oomycete fish pathogen Saprolegnia parasitica.</title>
        <authorList>
            <person name="Jiang R.H."/>
            <person name="de Bruijn I."/>
            <person name="Haas B.J."/>
            <person name="Belmonte R."/>
            <person name="Lobach L."/>
            <person name="Christie J."/>
            <person name="van den Ackerveken G."/>
            <person name="Bottin A."/>
            <person name="Bulone V."/>
            <person name="Diaz-Moreno S.M."/>
            <person name="Dumas B."/>
            <person name="Fan L."/>
            <person name="Gaulin E."/>
            <person name="Govers F."/>
            <person name="Grenville-Briggs L.J."/>
            <person name="Horner N.R."/>
            <person name="Levin J.Z."/>
            <person name="Mammella M."/>
            <person name="Meijer H.J."/>
            <person name="Morris P."/>
            <person name="Nusbaum C."/>
            <person name="Oome S."/>
            <person name="Phillips A.J."/>
            <person name="van Rooyen D."/>
            <person name="Rzeszutek E."/>
            <person name="Saraiva M."/>
            <person name="Secombes C.J."/>
            <person name="Seidl M.F."/>
            <person name="Snel B."/>
            <person name="Stassen J.H."/>
            <person name="Sykes S."/>
            <person name="Tripathy S."/>
            <person name="van den Berg H."/>
            <person name="Vega-Arreguin J.C."/>
            <person name="Wawra S."/>
            <person name="Young S.K."/>
            <person name="Zeng Q."/>
            <person name="Dieguez-Uribeondo J."/>
            <person name="Russ C."/>
            <person name="Tyler B.M."/>
            <person name="van West P."/>
        </authorList>
    </citation>
    <scope>NUCLEOTIDE SEQUENCE [LARGE SCALE GENOMIC DNA]</scope>
    <source>
        <strain evidence="1 2">CBS 223.65</strain>
    </source>
</reference>
<dbReference type="AlphaFoldDB" id="A0A067BU20"/>
<gene>
    <name evidence="1" type="ORF">SPRG_16499</name>
</gene>
<evidence type="ECO:0000313" key="2">
    <source>
        <dbReference type="Proteomes" id="UP000030745"/>
    </source>
</evidence>
<proteinExistence type="predicted"/>
<name>A0A067BU20_SAPPC</name>
<dbReference type="OrthoDB" id="75860at2759"/>
<dbReference type="RefSeq" id="XP_012211170.1">
    <property type="nucleotide sequence ID" value="XM_012355780.1"/>
</dbReference>
<dbReference type="KEGG" id="spar:SPRG_16499"/>
<dbReference type="VEuPathDB" id="FungiDB:SPRG_16499"/>
<dbReference type="OMA" id="DEYANAH"/>
<sequence length="440" mass="47030">MDSAETLQVLGAIAAVAVAVRYALRQRVPAARFGDAYVTIMEHEANSFHVMALPPTRTITIFPHLDVPALAARTAAIVAANPWLLGRMVSAADKTVELQYATSPTNVEAAFAEVTCPLPADASTNDVMDWLTTSIAPTMIGRLCLDDPSARLFQVVAVHLANGSTGVAVALCHSIGDGDTFYTLYKMLDVHEKVQSLTPTRAFYNGTPVFRHWAPFTTRSAFMGLRVLINALLYGYRKALGMPPHVACYRVNVEAVAAAKAAHTPTPSAPFLSTNDILTSAFFAMTQTSLGLMSLNLRDRLGLSSKDAGNYIIAFTYTASEYASPASIRASNVDKRAPQRKTASTAEPVPSALAGLFGGKLSVITNWCSFYHHLVLEDGVHPLSHAPLVTQGLLPFDATAVLYNHSPTDVRLVVTRNASTPLLPSALLEPLGALMVAPSA</sequence>
<dbReference type="Gene3D" id="3.30.559.10">
    <property type="entry name" value="Chloramphenicol acetyltransferase-like domain"/>
    <property type="match status" value="1"/>
</dbReference>
<accession>A0A067BU20</accession>
<evidence type="ECO:0000313" key="1">
    <source>
        <dbReference type="EMBL" id="KDO18122.1"/>
    </source>
</evidence>
<protein>
    <submittedName>
        <fullName evidence="1">Uncharacterized protein</fullName>
    </submittedName>
</protein>